<evidence type="ECO:0000256" key="2">
    <source>
        <dbReference type="ARBA" id="ARBA00022723"/>
    </source>
</evidence>
<organism evidence="6 7">
    <name type="scientific">Longispora fulva</name>
    <dbReference type="NCBI Taxonomy" id="619741"/>
    <lineage>
        <taxon>Bacteria</taxon>
        <taxon>Bacillati</taxon>
        <taxon>Actinomycetota</taxon>
        <taxon>Actinomycetes</taxon>
        <taxon>Micromonosporales</taxon>
        <taxon>Micromonosporaceae</taxon>
        <taxon>Longispora</taxon>
    </lineage>
</organism>
<keyword evidence="7" id="KW-1185">Reference proteome</keyword>
<dbReference type="GO" id="GO:0046872">
    <property type="term" value="F:metal ion binding"/>
    <property type="evidence" value="ECO:0007669"/>
    <property type="project" value="UniProtKB-KW"/>
</dbReference>
<evidence type="ECO:0000256" key="4">
    <source>
        <dbReference type="ARBA" id="ARBA00023014"/>
    </source>
</evidence>
<evidence type="ECO:0000313" key="6">
    <source>
        <dbReference type="EMBL" id="MBG6135990.1"/>
    </source>
</evidence>
<comment type="caution">
    <text evidence="6">The sequence shown here is derived from an EMBL/GenBank/DDBJ whole genome shotgun (WGS) entry which is preliminary data.</text>
</comment>
<feature type="domain" description="Rieske" evidence="5">
    <location>
        <begin position="1"/>
        <end position="62"/>
    </location>
</feature>
<gene>
    <name evidence="6" type="ORF">IW245_002184</name>
</gene>
<keyword evidence="4" id="KW-0411">Iron-sulfur</keyword>
<keyword evidence="1" id="KW-0001">2Fe-2S</keyword>
<dbReference type="InterPro" id="IPR036922">
    <property type="entry name" value="Rieske_2Fe-2S_sf"/>
</dbReference>
<evidence type="ECO:0000256" key="3">
    <source>
        <dbReference type="ARBA" id="ARBA00023004"/>
    </source>
</evidence>
<dbReference type="Pfam" id="PF00355">
    <property type="entry name" value="Rieske"/>
    <property type="match status" value="1"/>
</dbReference>
<evidence type="ECO:0000313" key="7">
    <source>
        <dbReference type="Proteomes" id="UP000622552"/>
    </source>
</evidence>
<dbReference type="GO" id="GO:0016705">
    <property type="term" value="F:oxidoreductase activity, acting on paired donors, with incorporation or reduction of molecular oxygen"/>
    <property type="evidence" value="ECO:0007669"/>
    <property type="project" value="UniProtKB-ARBA"/>
</dbReference>
<accession>A0A8J7KFC0</accession>
<keyword evidence="2" id="KW-0479">Metal-binding</keyword>
<protein>
    <submittedName>
        <fullName evidence="6">Nitrite reductase/ring-hydroxylating ferredoxin subunit</fullName>
    </submittedName>
</protein>
<dbReference type="GO" id="GO:0051537">
    <property type="term" value="F:2 iron, 2 sulfur cluster binding"/>
    <property type="evidence" value="ECO:0007669"/>
    <property type="project" value="UniProtKB-KW"/>
</dbReference>
<dbReference type="AlphaFoldDB" id="A0A8J7KFC0"/>
<dbReference type="RefSeq" id="WP_197003033.1">
    <property type="nucleotide sequence ID" value="NZ_BONS01000001.1"/>
</dbReference>
<proteinExistence type="predicted"/>
<keyword evidence="3" id="KW-0408">Iron</keyword>
<dbReference type="EMBL" id="JADOUF010000001">
    <property type="protein sequence ID" value="MBG6135990.1"/>
    <property type="molecule type" value="Genomic_DNA"/>
</dbReference>
<dbReference type="GO" id="GO:0004497">
    <property type="term" value="F:monooxygenase activity"/>
    <property type="evidence" value="ECO:0007669"/>
    <property type="project" value="UniProtKB-ARBA"/>
</dbReference>
<name>A0A8J7KFC0_9ACTN</name>
<evidence type="ECO:0000259" key="5">
    <source>
        <dbReference type="PROSITE" id="PS51296"/>
    </source>
</evidence>
<dbReference type="PROSITE" id="PS51296">
    <property type="entry name" value="RIESKE"/>
    <property type="match status" value="1"/>
</dbReference>
<evidence type="ECO:0000256" key="1">
    <source>
        <dbReference type="ARBA" id="ARBA00022714"/>
    </source>
</evidence>
<dbReference type="InterPro" id="IPR017941">
    <property type="entry name" value="Rieske_2Fe-2S"/>
</dbReference>
<dbReference type="Proteomes" id="UP000622552">
    <property type="component" value="Unassembled WGS sequence"/>
</dbReference>
<dbReference type="Gene3D" id="2.102.10.10">
    <property type="entry name" value="Rieske [2Fe-2S] iron-sulphur domain"/>
    <property type="match status" value="1"/>
</dbReference>
<sequence length="118" mass="12777">MLVLTFAADGAGNCVEVGGQLYVFARTRLGSFMLPARCPHRGGPLNLGHIDPDRDRLICPWHEGPISMRRLIRQGIPSVRRENTVTAVFAVAADTEHRTSHLPLSADLTVGGSGSHHD</sequence>
<reference evidence="6" key="1">
    <citation type="submission" date="2020-11" db="EMBL/GenBank/DDBJ databases">
        <title>Sequencing the genomes of 1000 actinobacteria strains.</title>
        <authorList>
            <person name="Klenk H.-P."/>
        </authorList>
    </citation>
    <scope>NUCLEOTIDE SEQUENCE</scope>
    <source>
        <strain evidence="6">DSM 45356</strain>
    </source>
</reference>
<dbReference type="SUPFAM" id="SSF50022">
    <property type="entry name" value="ISP domain"/>
    <property type="match status" value="1"/>
</dbReference>